<feature type="transmembrane region" description="Helical" evidence="2">
    <location>
        <begin position="435"/>
        <end position="456"/>
    </location>
</feature>
<keyword evidence="4" id="KW-1185">Reference proteome</keyword>
<protein>
    <submittedName>
        <fullName evidence="3">Uncharacterized protein</fullName>
    </submittedName>
</protein>
<organism evidence="3 4">
    <name type="scientific">Cellulomonas avistercoris</name>
    <dbReference type="NCBI Taxonomy" id="2762242"/>
    <lineage>
        <taxon>Bacteria</taxon>
        <taxon>Bacillati</taxon>
        <taxon>Actinomycetota</taxon>
        <taxon>Actinomycetes</taxon>
        <taxon>Micrococcales</taxon>
        <taxon>Cellulomonadaceae</taxon>
        <taxon>Cellulomonas</taxon>
    </lineage>
</organism>
<keyword evidence="2" id="KW-0812">Transmembrane</keyword>
<evidence type="ECO:0000256" key="1">
    <source>
        <dbReference type="SAM" id="Coils"/>
    </source>
</evidence>
<proteinExistence type="predicted"/>
<keyword evidence="2" id="KW-1133">Transmembrane helix</keyword>
<keyword evidence="1" id="KW-0175">Coiled coil</keyword>
<feature type="transmembrane region" description="Helical" evidence="2">
    <location>
        <begin position="260"/>
        <end position="282"/>
    </location>
</feature>
<dbReference type="Proteomes" id="UP000604241">
    <property type="component" value="Unassembled WGS sequence"/>
</dbReference>
<dbReference type="Gene3D" id="1.10.287.1060">
    <property type="entry name" value="ESAT-6-like"/>
    <property type="match status" value="1"/>
</dbReference>
<evidence type="ECO:0000256" key="2">
    <source>
        <dbReference type="SAM" id="Phobius"/>
    </source>
</evidence>
<gene>
    <name evidence="3" type="ORF">H9657_18355</name>
</gene>
<name>A0ABR8QII1_9CELL</name>
<comment type="caution">
    <text evidence="3">The sequence shown here is derived from an EMBL/GenBank/DDBJ whole genome shotgun (WGS) entry which is preliminary data.</text>
</comment>
<evidence type="ECO:0000313" key="4">
    <source>
        <dbReference type="Proteomes" id="UP000604241"/>
    </source>
</evidence>
<feature type="coiled-coil region" evidence="1">
    <location>
        <begin position="66"/>
        <end position="93"/>
    </location>
</feature>
<feature type="transmembrane region" description="Helical" evidence="2">
    <location>
        <begin position="203"/>
        <end position="224"/>
    </location>
</feature>
<feature type="transmembrane region" description="Helical" evidence="2">
    <location>
        <begin position="231"/>
        <end position="254"/>
    </location>
</feature>
<evidence type="ECO:0000313" key="3">
    <source>
        <dbReference type="EMBL" id="MBD7920239.1"/>
    </source>
</evidence>
<keyword evidence="2" id="KW-0472">Membrane</keyword>
<dbReference type="RefSeq" id="WP_191784884.1">
    <property type="nucleotide sequence ID" value="NZ_JACSQV010000024.1"/>
</dbReference>
<accession>A0ABR8QII1</accession>
<dbReference type="EMBL" id="JACSQV010000024">
    <property type="protein sequence ID" value="MBD7920239.1"/>
    <property type="molecule type" value="Genomic_DNA"/>
</dbReference>
<sequence>MFFLPPGDTEESAADFRLRKLKDADTERLRKAAARYREIATTLRSAVDRLQKVVEVGSEGMAGKSVDAIREDAEHARQKLEKATVRYEDVTREVDLYLPELDDAIEKVGRAQTDAATARSALAAAAGLPDGVPDDGGVLSPDEEAKNAKKLVSTNQAEVDATAARHRLESALDDLERAGRRLGDNVNAKRYGDGLSDSTKDKILAVFAVISKVLSWIGIALAVLCILLPGVALLLAAAAVVAVAGLVVAATLYANGKEGLVDLIFAVLGVGLLGAGAVVSLAGRSMSAGARTTAQGIKRTWTTRITDWSRTGGSRPVGGAPARNDSIPMGPIGATPAGRTNLPIHATQHWKNTADWFHNPLTNRLLGALPWKGLVPDFGFWRSSVMQLEDAVKLWKSVYKNPAVAASDWGKVLGGLTSWRELKAMRLSLNHTGTSSLWGVWGFTLAGFGFAAGVVYTGGRVTENENFPTIGAKETPW</sequence>
<reference evidence="3 4" key="1">
    <citation type="submission" date="2020-08" db="EMBL/GenBank/DDBJ databases">
        <title>A Genomic Blueprint of the Chicken Gut Microbiome.</title>
        <authorList>
            <person name="Gilroy R."/>
            <person name="Ravi A."/>
            <person name="Getino M."/>
            <person name="Pursley I."/>
            <person name="Horton D.L."/>
            <person name="Alikhan N.-F."/>
            <person name="Baker D."/>
            <person name="Gharbi K."/>
            <person name="Hall N."/>
            <person name="Watson M."/>
            <person name="Adriaenssens E.M."/>
            <person name="Foster-Nyarko E."/>
            <person name="Jarju S."/>
            <person name="Secka A."/>
            <person name="Antonio M."/>
            <person name="Oren A."/>
            <person name="Chaudhuri R."/>
            <person name="La Ragione R.M."/>
            <person name="Hildebrand F."/>
            <person name="Pallen M.J."/>
        </authorList>
    </citation>
    <scope>NUCLEOTIDE SEQUENCE [LARGE SCALE GENOMIC DNA]</scope>
    <source>
        <strain evidence="3 4">Sa3CUA2</strain>
    </source>
</reference>